<sequence length="50" mass="5743">MVVDTIILTAVQFALMLLAVYIGALRALRVYFDPDKESIFLPFDEHPPEY</sequence>
<gene>
    <name evidence="2" type="ORF">NDI76_21715</name>
</gene>
<reference evidence="2 3" key="1">
    <citation type="submission" date="2022-06" db="EMBL/GenBank/DDBJ databases">
        <title>Halogeometricum sp. a new haloarchaeum isolate from saline soil.</title>
        <authorList>
            <person name="Strakova D."/>
            <person name="Galisteo C."/>
            <person name="Sanchez-Porro C."/>
            <person name="Ventosa A."/>
        </authorList>
    </citation>
    <scope>NUCLEOTIDE SEQUENCE [LARGE SCALE GENOMIC DNA]</scope>
    <source>
        <strain evidence="2 3">S1BR25-6</strain>
    </source>
</reference>
<protein>
    <submittedName>
        <fullName evidence="2">Uncharacterized protein</fullName>
    </submittedName>
</protein>
<keyword evidence="1" id="KW-0472">Membrane</keyword>
<keyword evidence="1" id="KW-1133">Transmembrane helix</keyword>
<feature type="transmembrane region" description="Helical" evidence="1">
    <location>
        <begin position="6"/>
        <end position="28"/>
    </location>
</feature>
<evidence type="ECO:0000256" key="1">
    <source>
        <dbReference type="SAM" id="Phobius"/>
    </source>
</evidence>
<keyword evidence="3" id="KW-1185">Reference proteome</keyword>
<dbReference type="EMBL" id="JAMQOP010000006">
    <property type="protein sequence ID" value="MDS0301354.1"/>
    <property type="molecule type" value="Genomic_DNA"/>
</dbReference>
<keyword evidence="1" id="KW-0812">Transmembrane</keyword>
<dbReference type="Proteomes" id="UP001257060">
    <property type="component" value="Unassembled WGS sequence"/>
</dbReference>
<name>A0ABU2GM21_9EURY</name>
<evidence type="ECO:0000313" key="2">
    <source>
        <dbReference type="EMBL" id="MDS0301354.1"/>
    </source>
</evidence>
<dbReference type="RefSeq" id="WP_310926237.1">
    <property type="nucleotide sequence ID" value="NZ_JAMQOP010000006.1"/>
</dbReference>
<evidence type="ECO:0000313" key="3">
    <source>
        <dbReference type="Proteomes" id="UP001257060"/>
    </source>
</evidence>
<accession>A0ABU2GM21</accession>
<comment type="caution">
    <text evidence="2">The sequence shown here is derived from an EMBL/GenBank/DDBJ whole genome shotgun (WGS) entry which is preliminary data.</text>
</comment>
<proteinExistence type="predicted"/>
<organism evidence="2 3">
    <name type="scientific">Halogeometricum salsisoli</name>
    <dbReference type="NCBI Taxonomy" id="2950536"/>
    <lineage>
        <taxon>Archaea</taxon>
        <taxon>Methanobacteriati</taxon>
        <taxon>Methanobacteriota</taxon>
        <taxon>Stenosarchaea group</taxon>
        <taxon>Halobacteria</taxon>
        <taxon>Halobacteriales</taxon>
        <taxon>Haloferacaceae</taxon>
        <taxon>Halogeometricum</taxon>
    </lineage>
</organism>